<gene>
    <name evidence="1" type="ORF">M5K25_017200</name>
</gene>
<evidence type="ECO:0000313" key="2">
    <source>
        <dbReference type="Proteomes" id="UP001552299"/>
    </source>
</evidence>
<accession>A0ABD0UM42</accession>
<protein>
    <submittedName>
        <fullName evidence="1">Uncharacterized protein</fullName>
    </submittedName>
</protein>
<dbReference type="EMBL" id="JANQDX010000013">
    <property type="protein sequence ID" value="KAL0913719.1"/>
    <property type="molecule type" value="Genomic_DNA"/>
</dbReference>
<proteinExistence type="predicted"/>
<comment type="caution">
    <text evidence="1">The sequence shown here is derived from an EMBL/GenBank/DDBJ whole genome shotgun (WGS) entry which is preliminary data.</text>
</comment>
<dbReference type="Proteomes" id="UP001552299">
    <property type="component" value="Unassembled WGS sequence"/>
</dbReference>
<reference evidence="1 2" key="1">
    <citation type="journal article" date="2024" name="Plant Biotechnol. J.">
        <title>Dendrobium thyrsiflorum genome and its molecular insights into genes involved in important horticultural traits.</title>
        <authorList>
            <person name="Chen B."/>
            <person name="Wang J.Y."/>
            <person name="Zheng P.J."/>
            <person name="Li K.L."/>
            <person name="Liang Y.M."/>
            <person name="Chen X.F."/>
            <person name="Zhang C."/>
            <person name="Zhao X."/>
            <person name="He X."/>
            <person name="Zhang G.Q."/>
            <person name="Liu Z.J."/>
            <person name="Xu Q."/>
        </authorList>
    </citation>
    <scope>NUCLEOTIDE SEQUENCE [LARGE SCALE GENOMIC DNA]</scope>
    <source>
        <strain evidence="1">GZMU011</strain>
    </source>
</reference>
<keyword evidence="2" id="KW-1185">Reference proteome</keyword>
<evidence type="ECO:0000313" key="1">
    <source>
        <dbReference type="EMBL" id="KAL0913719.1"/>
    </source>
</evidence>
<name>A0ABD0UM42_DENTH</name>
<sequence length="76" mass="8253">MTGIELRTFFTSSPANFSGAGEISGSSRRNFLIKKWRPVSNTAAPATMPPAIRRGGSRTLVFATTGGWEISGRYSW</sequence>
<organism evidence="1 2">
    <name type="scientific">Dendrobium thyrsiflorum</name>
    <name type="common">Pinecone-like raceme dendrobium</name>
    <name type="synonym">Orchid</name>
    <dbReference type="NCBI Taxonomy" id="117978"/>
    <lineage>
        <taxon>Eukaryota</taxon>
        <taxon>Viridiplantae</taxon>
        <taxon>Streptophyta</taxon>
        <taxon>Embryophyta</taxon>
        <taxon>Tracheophyta</taxon>
        <taxon>Spermatophyta</taxon>
        <taxon>Magnoliopsida</taxon>
        <taxon>Liliopsida</taxon>
        <taxon>Asparagales</taxon>
        <taxon>Orchidaceae</taxon>
        <taxon>Epidendroideae</taxon>
        <taxon>Malaxideae</taxon>
        <taxon>Dendrobiinae</taxon>
        <taxon>Dendrobium</taxon>
    </lineage>
</organism>
<dbReference type="AlphaFoldDB" id="A0ABD0UM42"/>